<dbReference type="EMBL" id="LNYJ01000011">
    <property type="protein sequence ID" value="KTD18420.1"/>
    <property type="molecule type" value="Genomic_DNA"/>
</dbReference>
<keyword evidence="1" id="KW-0687">Ribonucleoprotein</keyword>
<gene>
    <name evidence="1" type="ORF">Ljor_2726</name>
</gene>
<evidence type="ECO:0000313" key="2">
    <source>
        <dbReference type="Proteomes" id="UP000055035"/>
    </source>
</evidence>
<dbReference type="RefSeq" id="WP_058472082.1">
    <property type="nucleotide sequence ID" value="NZ_CAAAIC010000005.1"/>
</dbReference>
<dbReference type="GO" id="GO:0005840">
    <property type="term" value="C:ribosome"/>
    <property type="evidence" value="ECO:0007669"/>
    <property type="project" value="UniProtKB-KW"/>
</dbReference>
<reference evidence="1 2" key="1">
    <citation type="submission" date="2015-11" db="EMBL/GenBank/DDBJ databases">
        <title>Genomic analysis of 38 Legionella species identifies large and diverse effector repertoires.</title>
        <authorList>
            <person name="Burstein D."/>
            <person name="Amaro F."/>
            <person name="Zusman T."/>
            <person name="Lifshitz Z."/>
            <person name="Cohen O."/>
            <person name="Gilbert J.A."/>
            <person name="Pupko T."/>
            <person name="Shuman H.A."/>
            <person name="Segal G."/>
        </authorList>
    </citation>
    <scope>NUCLEOTIDE SEQUENCE [LARGE SCALE GENOMIC DNA]</scope>
    <source>
        <strain evidence="1 2">BL-540</strain>
    </source>
</reference>
<accession>A0A0W0VE47</accession>
<name>A0A0W0VE47_9GAMM</name>
<evidence type="ECO:0000313" key="1">
    <source>
        <dbReference type="EMBL" id="KTD18420.1"/>
    </source>
</evidence>
<keyword evidence="2" id="KW-1185">Reference proteome</keyword>
<sequence length="235" mass="27334">MIILYIPFAKDEAGDLSQAAEAWVINHRNNSIESIMVIHHQDEFRRAEILYASSLYVLAHGCDDVNMIANHIDETKGQRISISTLTDRFNQDILAIAHSIGFIHIYCCGTEQDNELRARQFQSGYLRAENSPIYFYKGTVFSPDARGMLWSFAENHFQRAENRRRTLSQAKKAEEKEVIPPKLRHLYSMFQKAKETRHKHYIARCKKHRLHFFDNKRQIQSLDDFEEPSVSASAC</sequence>
<dbReference type="STRING" id="456.Ljor_2726"/>
<organism evidence="1 2">
    <name type="scientific">Legionella jordanis</name>
    <dbReference type="NCBI Taxonomy" id="456"/>
    <lineage>
        <taxon>Bacteria</taxon>
        <taxon>Pseudomonadati</taxon>
        <taxon>Pseudomonadota</taxon>
        <taxon>Gammaproteobacteria</taxon>
        <taxon>Legionellales</taxon>
        <taxon>Legionellaceae</taxon>
        <taxon>Legionella</taxon>
    </lineage>
</organism>
<proteinExistence type="predicted"/>
<dbReference type="Proteomes" id="UP000055035">
    <property type="component" value="Unassembled WGS sequence"/>
</dbReference>
<dbReference type="PATRIC" id="fig|456.5.peg.2921"/>
<keyword evidence="1" id="KW-0689">Ribosomal protein</keyword>
<dbReference type="OrthoDB" id="5651204at2"/>
<protein>
    <submittedName>
        <fullName evidence="1">RNA binding protein (Contains ribosomal protein S1 domain)</fullName>
    </submittedName>
</protein>
<comment type="caution">
    <text evidence="1">The sequence shown here is derived from an EMBL/GenBank/DDBJ whole genome shotgun (WGS) entry which is preliminary data.</text>
</comment>
<dbReference type="AlphaFoldDB" id="A0A0W0VE47"/>